<evidence type="ECO:0000256" key="1">
    <source>
        <dbReference type="SAM" id="MobiDB-lite"/>
    </source>
</evidence>
<dbReference type="VEuPathDB" id="FungiDB:SeMB42_g07809"/>
<dbReference type="EMBL" id="QEAM01000714">
    <property type="protein sequence ID" value="TPX36089.1"/>
    <property type="molecule type" value="Genomic_DNA"/>
</dbReference>
<proteinExistence type="predicted"/>
<dbReference type="InterPro" id="IPR016197">
    <property type="entry name" value="Chromo-like_dom_sf"/>
</dbReference>
<dbReference type="Proteomes" id="UP000320475">
    <property type="component" value="Unassembled WGS sequence"/>
</dbReference>
<dbReference type="PANTHER" id="PTHR46148">
    <property type="entry name" value="CHROMO DOMAIN-CONTAINING PROTEIN"/>
    <property type="match status" value="1"/>
</dbReference>
<dbReference type="PANTHER" id="PTHR46148:SF52">
    <property type="entry name" value="OS04G0603800 PROTEIN"/>
    <property type="match status" value="1"/>
</dbReference>
<dbReference type="OrthoDB" id="5101518at2759"/>
<dbReference type="Pfam" id="PF00385">
    <property type="entry name" value="Chromo"/>
    <property type="match status" value="1"/>
</dbReference>
<dbReference type="InterPro" id="IPR056924">
    <property type="entry name" value="SH3_Tf2-1"/>
</dbReference>
<dbReference type="PROSITE" id="PS50013">
    <property type="entry name" value="CHROMO_2"/>
    <property type="match status" value="1"/>
</dbReference>
<gene>
    <name evidence="3" type="ORF">SeLEV6574_g08094</name>
</gene>
<name>A0A507CA93_9FUNG</name>
<sequence>FLQQDARSFMLEGEQMAVKYDVPVANKIKDRMRVIANHLQHHLTQAQEWYKKNADRHRTTEVEFKVGEEVLVSTKNVRTQRPTKKLEMTWMGPYRIRRKLSNVTYEVALPKNIRIHPVFHIKLLKPYKRSEEPRLGNAKPPPIAVDPEEGYIIMDIVDVRRRGRGFEYLIQWEGYGNDEQTWEPRKSLNDDVMLRIWHANNPSKPSPFSEARQEGGGGDNVTDWTS</sequence>
<organism evidence="3 4">
    <name type="scientific">Synchytrium endobioticum</name>
    <dbReference type="NCBI Taxonomy" id="286115"/>
    <lineage>
        <taxon>Eukaryota</taxon>
        <taxon>Fungi</taxon>
        <taxon>Fungi incertae sedis</taxon>
        <taxon>Chytridiomycota</taxon>
        <taxon>Chytridiomycota incertae sedis</taxon>
        <taxon>Chytridiomycetes</taxon>
        <taxon>Synchytriales</taxon>
        <taxon>Synchytriaceae</taxon>
        <taxon>Synchytrium</taxon>
    </lineage>
</organism>
<feature type="domain" description="Chromo" evidence="2">
    <location>
        <begin position="151"/>
        <end position="209"/>
    </location>
</feature>
<reference evidence="3 4" key="1">
    <citation type="journal article" date="2019" name="Sci. Rep.">
        <title>Comparative genomics of chytrid fungi reveal insights into the obligate biotrophic and pathogenic lifestyle of Synchytrium endobioticum.</title>
        <authorList>
            <person name="van de Vossenberg B.T.L.H."/>
            <person name="Warris S."/>
            <person name="Nguyen H.D.T."/>
            <person name="van Gent-Pelzer M.P.E."/>
            <person name="Joly D.L."/>
            <person name="van de Geest H.C."/>
            <person name="Bonants P.J.M."/>
            <person name="Smith D.S."/>
            <person name="Levesque C.A."/>
            <person name="van der Lee T.A.J."/>
        </authorList>
    </citation>
    <scope>NUCLEOTIDE SEQUENCE [LARGE SCALE GENOMIC DNA]</scope>
    <source>
        <strain evidence="3 4">LEV6574</strain>
    </source>
</reference>
<dbReference type="SUPFAM" id="SSF54160">
    <property type="entry name" value="Chromo domain-like"/>
    <property type="match status" value="1"/>
</dbReference>
<evidence type="ECO:0000313" key="3">
    <source>
        <dbReference type="EMBL" id="TPX36089.1"/>
    </source>
</evidence>
<accession>A0A507CA93</accession>
<comment type="caution">
    <text evidence="3">The sequence shown here is derived from an EMBL/GenBank/DDBJ whole genome shotgun (WGS) entry which is preliminary data.</text>
</comment>
<dbReference type="InterPro" id="IPR023780">
    <property type="entry name" value="Chromo_domain"/>
</dbReference>
<dbReference type="Gene3D" id="2.40.50.40">
    <property type="match status" value="1"/>
</dbReference>
<dbReference type="AlphaFoldDB" id="A0A507CA93"/>
<evidence type="ECO:0000259" key="2">
    <source>
        <dbReference type="PROSITE" id="PS50013"/>
    </source>
</evidence>
<feature type="region of interest" description="Disordered" evidence="1">
    <location>
        <begin position="199"/>
        <end position="226"/>
    </location>
</feature>
<evidence type="ECO:0000313" key="4">
    <source>
        <dbReference type="Proteomes" id="UP000320475"/>
    </source>
</evidence>
<dbReference type="InterPro" id="IPR000953">
    <property type="entry name" value="Chromo/chromo_shadow_dom"/>
</dbReference>
<protein>
    <recommendedName>
        <fullName evidence="2">Chromo domain-containing protein</fullName>
    </recommendedName>
</protein>
<dbReference type="SMART" id="SM00298">
    <property type="entry name" value="CHROMO"/>
    <property type="match status" value="1"/>
</dbReference>
<feature type="non-terminal residue" evidence="3">
    <location>
        <position position="1"/>
    </location>
</feature>
<dbReference type="Pfam" id="PF24626">
    <property type="entry name" value="SH3_Tf2-1"/>
    <property type="match status" value="1"/>
</dbReference>